<evidence type="ECO:0000313" key="3">
    <source>
        <dbReference type="Proteomes" id="UP000093129"/>
    </source>
</evidence>
<reference evidence="2 3" key="1">
    <citation type="submission" date="2016-07" db="EMBL/GenBank/DDBJ databases">
        <title>Draft genome of a psychrotolerant acidophile Acidithiobacillus ferrivorans strain YL15.</title>
        <authorList>
            <person name="Peng T."/>
            <person name="Ma L."/>
            <person name="Nan M."/>
            <person name="An N."/>
            <person name="Wang M."/>
            <person name="Qiu G."/>
            <person name="Zeng W."/>
        </authorList>
    </citation>
    <scope>NUCLEOTIDE SEQUENCE [LARGE SCALE GENOMIC DNA]</scope>
    <source>
        <strain evidence="2 3">YL15</strain>
    </source>
</reference>
<comment type="caution">
    <text evidence="2">The sequence shown here is derived from an EMBL/GenBank/DDBJ whole genome shotgun (WGS) entry which is preliminary data.</text>
</comment>
<evidence type="ECO:0000313" key="2">
    <source>
        <dbReference type="EMBL" id="OCB03609.1"/>
    </source>
</evidence>
<dbReference type="GO" id="GO:0015209">
    <property type="term" value="F:cytosine transmembrane transporter activity"/>
    <property type="evidence" value="ECO:0007669"/>
    <property type="project" value="InterPro"/>
</dbReference>
<organism evidence="2 3">
    <name type="scientific">Acidithiobacillus ferrivorans</name>
    <dbReference type="NCBI Taxonomy" id="160808"/>
    <lineage>
        <taxon>Bacteria</taxon>
        <taxon>Pseudomonadati</taxon>
        <taxon>Pseudomonadota</taxon>
        <taxon>Acidithiobacillia</taxon>
        <taxon>Acidithiobacillales</taxon>
        <taxon>Acidithiobacillaceae</taxon>
        <taxon>Acidithiobacillus</taxon>
    </lineage>
</organism>
<feature type="transmembrane region" description="Helical" evidence="1">
    <location>
        <begin position="61"/>
        <end position="79"/>
    </location>
</feature>
<accession>A0A1B9C0U8</accession>
<dbReference type="Proteomes" id="UP000093129">
    <property type="component" value="Unassembled WGS sequence"/>
</dbReference>
<dbReference type="Gene3D" id="1.10.4160.10">
    <property type="entry name" value="Hydantoin permease"/>
    <property type="match status" value="1"/>
</dbReference>
<dbReference type="InterPro" id="IPR030191">
    <property type="entry name" value="CodB"/>
</dbReference>
<dbReference type="AlphaFoldDB" id="A0A1B9C0U8"/>
<evidence type="ECO:0000256" key="1">
    <source>
        <dbReference type="SAM" id="Phobius"/>
    </source>
</evidence>
<name>A0A1B9C0U8_9PROT</name>
<dbReference type="EMBL" id="MASQ01000058">
    <property type="protein sequence ID" value="OCB03609.1"/>
    <property type="molecule type" value="Genomic_DNA"/>
</dbReference>
<proteinExistence type="predicted"/>
<dbReference type="PANTHER" id="PTHR30569">
    <property type="entry name" value="CYTOSINE TRANSPORTER CODB"/>
    <property type="match status" value="1"/>
</dbReference>
<feature type="transmembrane region" description="Helical" evidence="1">
    <location>
        <begin position="33"/>
        <end position="55"/>
    </location>
</feature>
<keyword evidence="1" id="KW-1133">Transmembrane helix</keyword>
<protein>
    <submittedName>
        <fullName evidence="2">Uncharacterized protein</fullName>
    </submittedName>
</protein>
<sequence>MSQIKINVTNAYSGSLSWSNFFSRLTHRHPGRVIYIFLNVGIALALMEGNMFSVLGTILGFYSNVAVAWIGAIVADLVINKAMSSLICGILDRVTNQGDGGVHEF</sequence>
<gene>
    <name evidence="2" type="ORF">BBC27_07065</name>
</gene>
<keyword evidence="1" id="KW-0812">Transmembrane</keyword>
<dbReference type="GO" id="GO:0005886">
    <property type="term" value="C:plasma membrane"/>
    <property type="evidence" value="ECO:0007669"/>
    <property type="project" value="TreeGrafter"/>
</dbReference>
<dbReference type="PANTHER" id="PTHR30569:SF0">
    <property type="entry name" value="CYTOSINE PERMEASE"/>
    <property type="match status" value="1"/>
</dbReference>
<keyword evidence="1" id="KW-0472">Membrane</keyword>